<name>A0A2I0I8L4_PUNGR</name>
<evidence type="ECO:0000313" key="3">
    <source>
        <dbReference type="Proteomes" id="UP000233551"/>
    </source>
</evidence>
<sequence length="72" mass="7535">MEAASQLFCCGIEPLRGNSPAPRFLLPTTGRSLHRRRAIPVLAVATDPKPPSKTLDGSSASPPLKPVNGVST</sequence>
<accession>A0A2I0I8L4</accession>
<organism evidence="2 3">
    <name type="scientific">Punica granatum</name>
    <name type="common">Pomegranate</name>
    <dbReference type="NCBI Taxonomy" id="22663"/>
    <lineage>
        <taxon>Eukaryota</taxon>
        <taxon>Viridiplantae</taxon>
        <taxon>Streptophyta</taxon>
        <taxon>Embryophyta</taxon>
        <taxon>Tracheophyta</taxon>
        <taxon>Spermatophyta</taxon>
        <taxon>Magnoliopsida</taxon>
        <taxon>eudicotyledons</taxon>
        <taxon>Gunneridae</taxon>
        <taxon>Pentapetalae</taxon>
        <taxon>rosids</taxon>
        <taxon>malvids</taxon>
        <taxon>Myrtales</taxon>
        <taxon>Lythraceae</taxon>
        <taxon>Punica</taxon>
    </lineage>
</organism>
<comment type="caution">
    <text evidence="2">The sequence shown here is derived from an EMBL/GenBank/DDBJ whole genome shotgun (WGS) entry which is preliminary data.</text>
</comment>
<dbReference type="EMBL" id="PGOL01003598">
    <property type="protein sequence ID" value="PKI40337.1"/>
    <property type="molecule type" value="Genomic_DNA"/>
</dbReference>
<dbReference type="AlphaFoldDB" id="A0A2I0I8L4"/>
<feature type="non-terminal residue" evidence="2">
    <location>
        <position position="72"/>
    </location>
</feature>
<proteinExistence type="predicted"/>
<evidence type="ECO:0000313" key="2">
    <source>
        <dbReference type="EMBL" id="PKI40337.1"/>
    </source>
</evidence>
<keyword evidence="3" id="KW-1185">Reference proteome</keyword>
<gene>
    <name evidence="2" type="ORF">CRG98_039266</name>
</gene>
<reference evidence="2 3" key="1">
    <citation type="submission" date="2017-11" db="EMBL/GenBank/DDBJ databases">
        <title>De-novo sequencing of pomegranate (Punica granatum L.) genome.</title>
        <authorList>
            <person name="Akparov Z."/>
            <person name="Amiraslanov A."/>
            <person name="Hajiyeva S."/>
            <person name="Abbasov M."/>
            <person name="Kaur K."/>
            <person name="Hamwieh A."/>
            <person name="Solovyev V."/>
            <person name="Salamov A."/>
            <person name="Braich B."/>
            <person name="Kosarev P."/>
            <person name="Mahmoud A."/>
            <person name="Hajiyev E."/>
            <person name="Babayeva S."/>
            <person name="Izzatullayeva V."/>
            <person name="Mammadov A."/>
            <person name="Mammadov A."/>
            <person name="Sharifova S."/>
            <person name="Ojaghi J."/>
            <person name="Eynullazada K."/>
            <person name="Bayramov B."/>
            <person name="Abdulazimova A."/>
            <person name="Shahmuradov I."/>
        </authorList>
    </citation>
    <scope>NUCLEOTIDE SEQUENCE [LARGE SCALE GENOMIC DNA]</scope>
    <source>
        <strain evidence="3">cv. AG2017</strain>
        <tissue evidence="2">Leaf</tissue>
    </source>
</reference>
<feature type="region of interest" description="Disordered" evidence="1">
    <location>
        <begin position="45"/>
        <end position="72"/>
    </location>
</feature>
<protein>
    <submittedName>
        <fullName evidence="2">Uncharacterized protein</fullName>
    </submittedName>
</protein>
<dbReference type="Proteomes" id="UP000233551">
    <property type="component" value="Unassembled WGS sequence"/>
</dbReference>
<evidence type="ECO:0000256" key="1">
    <source>
        <dbReference type="SAM" id="MobiDB-lite"/>
    </source>
</evidence>